<organism evidence="7 8">
    <name type="scientific">Natrinema halophilum</name>
    <dbReference type="NCBI Taxonomy" id="1699371"/>
    <lineage>
        <taxon>Archaea</taxon>
        <taxon>Methanobacteriati</taxon>
        <taxon>Methanobacteriota</taxon>
        <taxon>Stenosarchaea group</taxon>
        <taxon>Halobacteria</taxon>
        <taxon>Halobacteriales</taxon>
        <taxon>Natrialbaceae</taxon>
        <taxon>Natrinema</taxon>
    </lineage>
</organism>
<dbReference type="Pfam" id="PF01565">
    <property type="entry name" value="FAD_binding_4"/>
    <property type="match status" value="1"/>
</dbReference>
<evidence type="ECO:0000259" key="6">
    <source>
        <dbReference type="PROSITE" id="PS51387"/>
    </source>
</evidence>
<evidence type="ECO:0000256" key="5">
    <source>
        <dbReference type="ARBA" id="ARBA00023002"/>
    </source>
</evidence>
<accession>A0A7D5KYW1</accession>
<dbReference type="RefSeq" id="WP_179259562.1">
    <property type="nucleotide sequence ID" value="NZ_CP058601.1"/>
</dbReference>
<evidence type="ECO:0000313" key="8">
    <source>
        <dbReference type="Proteomes" id="UP000509241"/>
    </source>
</evidence>
<dbReference type="Gene3D" id="3.30.465.10">
    <property type="match status" value="1"/>
</dbReference>
<gene>
    <name evidence="7" type="ORF">HYG82_02650</name>
</gene>
<dbReference type="AlphaFoldDB" id="A0A7D5KYW1"/>
<dbReference type="InterPro" id="IPR006094">
    <property type="entry name" value="Oxid_FAD_bind_N"/>
</dbReference>
<dbReference type="PANTHER" id="PTHR42973">
    <property type="entry name" value="BINDING OXIDOREDUCTASE, PUTATIVE (AFU_ORTHOLOGUE AFUA_1G17690)-RELATED"/>
    <property type="match status" value="1"/>
</dbReference>
<keyword evidence="4" id="KW-0274">FAD</keyword>
<evidence type="ECO:0000256" key="4">
    <source>
        <dbReference type="ARBA" id="ARBA00022827"/>
    </source>
</evidence>
<dbReference type="InterPro" id="IPR050416">
    <property type="entry name" value="FAD-linked_Oxidoreductase"/>
</dbReference>
<dbReference type="PROSITE" id="PS00862">
    <property type="entry name" value="OX2_COVAL_FAD"/>
    <property type="match status" value="1"/>
</dbReference>
<dbReference type="KEGG" id="haly:HYG82_02650"/>
<dbReference type="InterPro" id="IPR016169">
    <property type="entry name" value="FAD-bd_PCMH_sub2"/>
</dbReference>
<dbReference type="Pfam" id="PF08031">
    <property type="entry name" value="BBE"/>
    <property type="match status" value="1"/>
</dbReference>
<feature type="domain" description="FAD-binding PCMH-type" evidence="6">
    <location>
        <begin position="51"/>
        <end position="221"/>
    </location>
</feature>
<proteinExistence type="inferred from homology"/>
<sequence length="477" mass="51885">MGTAHRQEGDAAFHQLPSDDVRSFVAGFRGDVVSPSDEEYDAARAIWNGMIERFPALVARCAGVADVVAAVTFAREHDLPLAVRGGGHNVAGTAVCDGGIVVDLTEMNGVRVNRQARTVFAEGGATLGDVDRETQLFGLATPLGAVSQTGIAGLTLNGGYGHLTREYGLALDNLVSVDIVTADGTVRTASEKRNEDLFWAVRGGGGNFGVVTSFEYALHEVGPEVYAFFVWFHADEADAALAAFHEWTETAPRDAGVLAFTAHIPDLEEFPEETWGEPAIAFLGSARGESATDGDVFGSLREVATPIADMSGPIAYVDLQSMLDEDYPDGLRYYWKSIFLTELTDEVFDRMVRYNESTPSALSTIDIWHLGDAVADVPRDATAFWHRDKPYMLTVEANWEEPEDDDANVNWAREVFADVQALPVASGRYGNFPGLNEDPVKLLYGDNYDRLVEVKTKYDPENLFQSNATVPPRSGVD</sequence>
<comment type="similarity">
    <text evidence="2">Belongs to the oxygen-dependent FAD-linked oxidoreductase family.</text>
</comment>
<dbReference type="OrthoDB" id="213514at2157"/>
<dbReference type="GO" id="GO:0071949">
    <property type="term" value="F:FAD binding"/>
    <property type="evidence" value="ECO:0007669"/>
    <property type="project" value="InterPro"/>
</dbReference>
<dbReference type="SUPFAM" id="SSF56176">
    <property type="entry name" value="FAD-binding/transporter-associated domain-like"/>
    <property type="match status" value="1"/>
</dbReference>
<dbReference type="InterPro" id="IPR012951">
    <property type="entry name" value="BBE"/>
</dbReference>
<dbReference type="GO" id="GO:0016491">
    <property type="term" value="F:oxidoreductase activity"/>
    <property type="evidence" value="ECO:0007669"/>
    <property type="project" value="UniProtKB-KW"/>
</dbReference>
<dbReference type="Gene3D" id="3.40.462.20">
    <property type="match status" value="1"/>
</dbReference>
<dbReference type="Proteomes" id="UP000509241">
    <property type="component" value="Chromosome"/>
</dbReference>
<comment type="cofactor">
    <cofactor evidence="1">
        <name>FAD</name>
        <dbReference type="ChEBI" id="CHEBI:57692"/>
    </cofactor>
</comment>
<reference evidence="7 8" key="1">
    <citation type="submission" date="2020-07" db="EMBL/GenBank/DDBJ databases">
        <authorList>
            <person name="Cui H."/>
        </authorList>
    </citation>
    <scope>NUCLEOTIDE SEQUENCE [LARGE SCALE GENOMIC DNA]</scope>
    <source>
        <strain evidence="7 8">YPL8</strain>
    </source>
</reference>
<keyword evidence="8" id="KW-1185">Reference proteome</keyword>
<name>A0A7D5KYW1_9EURY</name>
<dbReference type="PROSITE" id="PS51387">
    <property type="entry name" value="FAD_PCMH"/>
    <property type="match status" value="1"/>
</dbReference>
<dbReference type="InterPro" id="IPR036318">
    <property type="entry name" value="FAD-bd_PCMH-like_sf"/>
</dbReference>
<dbReference type="GeneID" id="56032155"/>
<keyword evidence="5" id="KW-0560">Oxidoreductase</keyword>
<dbReference type="PANTHER" id="PTHR42973:SF39">
    <property type="entry name" value="FAD-BINDING PCMH-TYPE DOMAIN-CONTAINING PROTEIN"/>
    <property type="match status" value="1"/>
</dbReference>
<dbReference type="EMBL" id="CP058601">
    <property type="protein sequence ID" value="QLG47820.1"/>
    <property type="molecule type" value="Genomic_DNA"/>
</dbReference>
<keyword evidence="3" id="KW-0285">Flavoprotein</keyword>
<dbReference type="Gene3D" id="3.30.43.10">
    <property type="entry name" value="Uridine Diphospho-n-acetylenolpyruvylglucosamine Reductase, domain 2"/>
    <property type="match status" value="1"/>
</dbReference>
<dbReference type="InterPro" id="IPR016167">
    <property type="entry name" value="FAD-bd_PCMH_sub1"/>
</dbReference>
<protein>
    <submittedName>
        <fullName evidence="7">FAD-binding oxidoreductase</fullName>
    </submittedName>
</protein>
<evidence type="ECO:0000256" key="2">
    <source>
        <dbReference type="ARBA" id="ARBA00005466"/>
    </source>
</evidence>
<evidence type="ECO:0000313" key="7">
    <source>
        <dbReference type="EMBL" id="QLG47820.1"/>
    </source>
</evidence>
<evidence type="ECO:0000256" key="1">
    <source>
        <dbReference type="ARBA" id="ARBA00001974"/>
    </source>
</evidence>
<dbReference type="InterPro" id="IPR006093">
    <property type="entry name" value="Oxy_OxRdtase_FAD_BS"/>
</dbReference>
<evidence type="ECO:0000256" key="3">
    <source>
        <dbReference type="ARBA" id="ARBA00022630"/>
    </source>
</evidence>
<dbReference type="InterPro" id="IPR016166">
    <property type="entry name" value="FAD-bd_PCMH"/>
</dbReference>